<evidence type="ECO:0000256" key="5">
    <source>
        <dbReference type="ARBA" id="ARBA00023004"/>
    </source>
</evidence>
<protein>
    <recommendedName>
        <fullName evidence="8">Ferredoxin</fullName>
    </recommendedName>
</protein>
<evidence type="ECO:0000256" key="4">
    <source>
        <dbReference type="ARBA" id="ARBA00022982"/>
    </source>
</evidence>
<keyword evidence="2 8" id="KW-0813">Transport</keyword>
<keyword evidence="5 8" id="KW-0408">Iron</keyword>
<dbReference type="EMBL" id="BONW01000016">
    <property type="protein sequence ID" value="GIG88688.1"/>
    <property type="molecule type" value="Genomic_DNA"/>
</dbReference>
<dbReference type="Pfam" id="PF13370">
    <property type="entry name" value="Fer4_13"/>
    <property type="match status" value="1"/>
</dbReference>
<accession>A0ABQ4E1X4</accession>
<dbReference type="Gene3D" id="3.30.70.20">
    <property type="match status" value="1"/>
</dbReference>
<dbReference type="RefSeq" id="WP_203867182.1">
    <property type="nucleotide sequence ID" value="NZ_BONW01000016.1"/>
</dbReference>
<evidence type="ECO:0000256" key="6">
    <source>
        <dbReference type="ARBA" id="ARBA00023014"/>
    </source>
</evidence>
<keyword evidence="10" id="KW-1185">Reference proteome</keyword>
<dbReference type="PANTHER" id="PTHR36923:SF3">
    <property type="entry name" value="FERREDOXIN"/>
    <property type="match status" value="1"/>
</dbReference>
<keyword evidence="7" id="KW-0003">3Fe-4S</keyword>
<comment type="cofactor">
    <cofactor evidence="1">
        <name>[3Fe-4S] cluster</name>
        <dbReference type="ChEBI" id="CHEBI:21137"/>
    </cofactor>
</comment>
<evidence type="ECO:0000313" key="10">
    <source>
        <dbReference type="Proteomes" id="UP000646749"/>
    </source>
</evidence>
<name>A0ABQ4E1X4_9ACTN</name>
<dbReference type="Proteomes" id="UP000646749">
    <property type="component" value="Unassembled WGS sequence"/>
</dbReference>
<comment type="caution">
    <text evidence="9">The sequence shown here is derived from an EMBL/GenBank/DDBJ whole genome shotgun (WGS) entry which is preliminary data.</text>
</comment>
<dbReference type="InterPro" id="IPR051269">
    <property type="entry name" value="Fe-S_cluster_ET"/>
</dbReference>
<keyword evidence="3 8" id="KW-0479">Metal-binding</keyword>
<dbReference type="InterPro" id="IPR001080">
    <property type="entry name" value="3Fe4S_ferredoxin"/>
</dbReference>
<evidence type="ECO:0000256" key="7">
    <source>
        <dbReference type="ARBA" id="ARBA00023291"/>
    </source>
</evidence>
<evidence type="ECO:0000256" key="2">
    <source>
        <dbReference type="ARBA" id="ARBA00022448"/>
    </source>
</evidence>
<keyword evidence="6 8" id="KW-0411">Iron-sulfur</keyword>
<comment type="function">
    <text evidence="8">Ferredoxins are iron-sulfur proteins that transfer electrons in a wide variety of metabolic reactions.</text>
</comment>
<dbReference type="SUPFAM" id="SSF54862">
    <property type="entry name" value="4Fe-4S ferredoxins"/>
    <property type="match status" value="1"/>
</dbReference>
<evidence type="ECO:0000256" key="1">
    <source>
        <dbReference type="ARBA" id="ARBA00001927"/>
    </source>
</evidence>
<proteinExistence type="predicted"/>
<dbReference type="PRINTS" id="PR00352">
    <property type="entry name" value="3FE4SFRDOXIN"/>
</dbReference>
<sequence>MRITADLDRCVGAGQCVLTEPAVFDQSDDDGTVVVIDGAPEDEETIDRVREAVHLCPSRALTLAEPTSTP</sequence>
<evidence type="ECO:0000313" key="9">
    <source>
        <dbReference type="EMBL" id="GIG88688.1"/>
    </source>
</evidence>
<evidence type="ECO:0000256" key="8">
    <source>
        <dbReference type="RuleBase" id="RU368020"/>
    </source>
</evidence>
<organism evidence="9 10">
    <name type="scientific">Plantactinospora endophytica</name>
    <dbReference type="NCBI Taxonomy" id="673535"/>
    <lineage>
        <taxon>Bacteria</taxon>
        <taxon>Bacillati</taxon>
        <taxon>Actinomycetota</taxon>
        <taxon>Actinomycetes</taxon>
        <taxon>Micromonosporales</taxon>
        <taxon>Micromonosporaceae</taxon>
        <taxon>Plantactinospora</taxon>
    </lineage>
</organism>
<keyword evidence="4 8" id="KW-0249">Electron transport</keyword>
<reference evidence="9 10" key="1">
    <citation type="submission" date="2021-01" db="EMBL/GenBank/DDBJ databases">
        <title>Whole genome shotgun sequence of Plantactinospora endophytica NBRC 110450.</title>
        <authorList>
            <person name="Komaki H."/>
            <person name="Tamura T."/>
        </authorList>
    </citation>
    <scope>NUCLEOTIDE SEQUENCE [LARGE SCALE GENOMIC DNA]</scope>
    <source>
        <strain evidence="9 10">NBRC 110450</strain>
    </source>
</reference>
<gene>
    <name evidence="9" type="primary">fer_1</name>
    <name evidence="9" type="ORF">Pen02_36240</name>
</gene>
<evidence type="ECO:0000256" key="3">
    <source>
        <dbReference type="ARBA" id="ARBA00022723"/>
    </source>
</evidence>
<dbReference type="PANTHER" id="PTHR36923">
    <property type="entry name" value="FERREDOXIN"/>
    <property type="match status" value="1"/>
</dbReference>